<dbReference type="AlphaFoldDB" id="A0A7E5W771"/>
<gene>
    <name evidence="2" type="primary">LOC113500041</name>
</gene>
<dbReference type="KEGG" id="tnl:113500041"/>
<dbReference type="InParanoid" id="A0A7E5W771"/>
<dbReference type="InterPro" id="IPR013761">
    <property type="entry name" value="SAM/pointed_sf"/>
</dbReference>
<evidence type="ECO:0000313" key="1">
    <source>
        <dbReference type="Proteomes" id="UP000322000"/>
    </source>
</evidence>
<evidence type="ECO:0000313" key="2">
    <source>
        <dbReference type="RefSeq" id="XP_026736500.1"/>
    </source>
</evidence>
<dbReference type="Proteomes" id="UP000322000">
    <property type="component" value="Chromosome 13"/>
</dbReference>
<accession>A0A7E5W771</accession>
<sequence length="742" mass="84466">MQQQISQSDPIGGQGMSQQMVLCPVRFVYETQVLVQPGEQIQPNQTFFINPQNPPPWMQNRQPPNPVVYVQQLPNNIVPQVQQHMDQNQLYLQQNYANFQLQQHMLAQNEMRPMQIANIVPNMVQNVQQNVQNVPNDRNVQTNGQMQANNVIQNQMMNQNSRQVANQPMNQVDVQRQVFMNMRPQISHQVNITRPVMAINQMQNMQTLANLQNVQIQQANVGQIFQNVQRPPNPQNVNTVRPQTVPQSPNNVINVQPVAKVREIAPSEANKMNAAVGSTVPVRNFSQNYNCRPIQPRRRYVQNNNTNTLASAITKAQNQHIPVQSLPQGYNADKNQQNQQNVTNVATNTNFINPNLNRKRKSESPDEIQKKMAVQPNLKPNFVPQQGVTITKLCNEIGTNTSPVHKPATVNNANNSINNVINVTPSPAFQVNPQMLVPQMVVDSPQVDNAVKKLPEPVPPSLSEKDKLVRNTVYTQARGRLLQDKETIKPQETLENVNLATNIVNTEVQTENVQPEPEKVVIQTETQVEKAVMVDLPKPVIPVPEKIEQVIENKPLEEKIPEKVVEETSVKSETKSDEKEGEKIVLNKDKDFILTHVVDGYVIQESNFAFPIRKPLKEKTLYTNSKEDETDALKECMKEEMKSNVDIPLLPFHYLLLNCEKKEEVEEKSSNPFDKLQQTTVKSWTVDDLSQHLLKFDWKDTVSVLQDHEIDGESLFLVSKSQLMNIGVTEDHTETIWEFVRS</sequence>
<protein>
    <submittedName>
        <fullName evidence="2">Transcription factor SPT20 homolog</fullName>
    </submittedName>
</protein>
<reference evidence="2" key="1">
    <citation type="submission" date="2025-08" db="UniProtKB">
        <authorList>
            <consortium name="RefSeq"/>
        </authorList>
    </citation>
    <scope>IDENTIFICATION</scope>
</reference>
<dbReference type="RefSeq" id="XP_026736500.1">
    <property type="nucleotide sequence ID" value="XM_026880699.1"/>
</dbReference>
<dbReference type="Gene3D" id="1.10.150.50">
    <property type="entry name" value="Transcription Factor, Ets-1"/>
    <property type="match status" value="1"/>
</dbReference>
<dbReference type="SUPFAM" id="SSF47769">
    <property type="entry name" value="SAM/Pointed domain"/>
    <property type="match status" value="1"/>
</dbReference>
<dbReference type="OrthoDB" id="10004495at2759"/>
<name>A0A7E5W771_TRINI</name>
<keyword evidence="1" id="KW-1185">Reference proteome</keyword>
<dbReference type="GeneID" id="113500041"/>
<proteinExistence type="predicted"/>
<organism evidence="1 2">
    <name type="scientific">Trichoplusia ni</name>
    <name type="common">Cabbage looper</name>
    <dbReference type="NCBI Taxonomy" id="7111"/>
    <lineage>
        <taxon>Eukaryota</taxon>
        <taxon>Metazoa</taxon>
        <taxon>Ecdysozoa</taxon>
        <taxon>Arthropoda</taxon>
        <taxon>Hexapoda</taxon>
        <taxon>Insecta</taxon>
        <taxon>Pterygota</taxon>
        <taxon>Neoptera</taxon>
        <taxon>Endopterygota</taxon>
        <taxon>Lepidoptera</taxon>
        <taxon>Glossata</taxon>
        <taxon>Ditrysia</taxon>
        <taxon>Noctuoidea</taxon>
        <taxon>Noctuidae</taxon>
        <taxon>Plusiinae</taxon>
        <taxon>Trichoplusia</taxon>
    </lineage>
</organism>